<dbReference type="SUPFAM" id="SSF52540">
    <property type="entry name" value="P-loop containing nucleoside triphosphate hydrolases"/>
    <property type="match status" value="1"/>
</dbReference>
<dbReference type="Pfam" id="PF00005">
    <property type="entry name" value="ABC_tran"/>
    <property type="match status" value="1"/>
</dbReference>
<proteinExistence type="predicted"/>
<name>A0A450WAM9_9GAMM</name>
<dbReference type="PANTHER" id="PTHR42781:SF4">
    <property type="entry name" value="SPERMIDINE_PUTRESCINE IMPORT ATP-BINDING PROTEIN POTA"/>
    <property type="match status" value="1"/>
</dbReference>
<gene>
    <name evidence="5" type="ORF">BECKLPF1236B_GA0070989_105516</name>
</gene>
<keyword evidence="1" id="KW-0813">Transport</keyword>
<dbReference type="GO" id="GO:0005524">
    <property type="term" value="F:ATP binding"/>
    <property type="evidence" value="ECO:0007669"/>
    <property type="project" value="UniProtKB-KW"/>
</dbReference>
<dbReference type="PROSITE" id="PS50893">
    <property type="entry name" value="ABC_TRANSPORTER_2"/>
    <property type="match status" value="1"/>
</dbReference>
<dbReference type="SMART" id="SM00382">
    <property type="entry name" value="AAA"/>
    <property type="match status" value="1"/>
</dbReference>
<dbReference type="AlphaFoldDB" id="A0A450WAM9"/>
<dbReference type="InterPro" id="IPR050093">
    <property type="entry name" value="ABC_SmlMolc_Importer"/>
</dbReference>
<evidence type="ECO:0000256" key="1">
    <source>
        <dbReference type="ARBA" id="ARBA00022448"/>
    </source>
</evidence>
<evidence type="ECO:0000259" key="4">
    <source>
        <dbReference type="PROSITE" id="PS50893"/>
    </source>
</evidence>
<dbReference type="PANTHER" id="PTHR42781">
    <property type="entry name" value="SPERMIDINE/PUTRESCINE IMPORT ATP-BINDING PROTEIN POTA"/>
    <property type="match status" value="1"/>
</dbReference>
<keyword evidence="3 5" id="KW-0067">ATP-binding</keyword>
<sequence length="241" mass="26911">MDASNRILPLTLEDVCFEAGGNRLLDDIHVRLDSGPRTVILGPNGAGKSLMLRICHGLLAPTKGRVRWRSGAEGPVLRHQAMVFQRPVLLRRSVAANVEYALRLRGLPKAIRRSTVAEALHVVGLIPLRDRPARVLSTGEQQRLALARAWALHPQVLFLDEPTANLDPSATRAVEEIIDVFHQAGAKVVMTTHDLGQAHRIADEVLFFHRGRLMERSPVDEFFSRPRTREAEAFIKGELLW</sequence>
<feature type="domain" description="ABC transporter" evidence="4">
    <location>
        <begin position="10"/>
        <end position="235"/>
    </location>
</feature>
<dbReference type="GO" id="GO:0016887">
    <property type="term" value="F:ATP hydrolysis activity"/>
    <property type="evidence" value="ECO:0007669"/>
    <property type="project" value="InterPro"/>
</dbReference>
<dbReference type="InterPro" id="IPR003593">
    <property type="entry name" value="AAA+_ATPase"/>
</dbReference>
<protein>
    <submittedName>
        <fullName evidence="5">Amino acid ABC transporter ATP-binding protein, PAAT family</fullName>
    </submittedName>
</protein>
<accession>A0A450WAM9</accession>
<keyword evidence="2" id="KW-0547">Nucleotide-binding</keyword>
<evidence type="ECO:0000313" key="5">
    <source>
        <dbReference type="EMBL" id="VFK14058.1"/>
    </source>
</evidence>
<dbReference type="EMBL" id="CAADFK010000055">
    <property type="protein sequence ID" value="VFK14058.1"/>
    <property type="molecule type" value="Genomic_DNA"/>
</dbReference>
<evidence type="ECO:0000256" key="2">
    <source>
        <dbReference type="ARBA" id="ARBA00022741"/>
    </source>
</evidence>
<organism evidence="5">
    <name type="scientific">Candidatus Kentrum sp. LPFa</name>
    <dbReference type="NCBI Taxonomy" id="2126335"/>
    <lineage>
        <taxon>Bacteria</taxon>
        <taxon>Pseudomonadati</taxon>
        <taxon>Pseudomonadota</taxon>
        <taxon>Gammaproteobacteria</taxon>
        <taxon>Candidatus Kentrum</taxon>
    </lineage>
</organism>
<evidence type="ECO:0000256" key="3">
    <source>
        <dbReference type="ARBA" id="ARBA00022840"/>
    </source>
</evidence>
<reference evidence="5" key="1">
    <citation type="submission" date="2019-02" db="EMBL/GenBank/DDBJ databases">
        <authorList>
            <person name="Gruber-Vodicka R. H."/>
            <person name="Seah K. B. B."/>
        </authorList>
    </citation>
    <scope>NUCLEOTIDE SEQUENCE</scope>
    <source>
        <strain evidence="5">BECK_S313</strain>
    </source>
</reference>
<dbReference type="InterPro" id="IPR003439">
    <property type="entry name" value="ABC_transporter-like_ATP-bd"/>
</dbReference>
<dbReference type="InterPro" id="IPR027417">
    <property type="entry name" value="P-loop_NTPase"/>
</dbReference>
<dbReference type="Gene3D" id="3.40.50.300">
    <property type="entry name" value="P-loop containing nucleotide triphosphate hydrolases"/>
    <property type="match status" value="1"/>
</dbReference>